<dbReference type="PANTHER" id="PTHR39184:SF1">
    <property type="entry name" value="PBSX PHAGE TERMINASE LARGE SUBUNIT"/>
    <property type="match status" value="1"/>
</dbReference>
<sequence>MESKVSIFSRRLWLIQKLSHCFKKLVLKLLEEKRTALVIREVYDTHRESTFSLLQEIVSDLGIDHVVKCRSSPLALTFRNGSSILFKGLDKPEKLKSINNISIIWIEECSEVSMKVLKSCLEG</sequence>
<dbReference type="Proteomes" id="UP000464658">
    <property type="component" value="Chromosome"/>
</dbReference>
<dbReference type="AlphaFoldDB" id="A0A5S9MED4"/>
<reference evidence="2 3" key="1">
    <citation type="submission" date="2019-12" db="EMBL/GenBank/DDBJ databases">
        <title>Full genome sequence of a Bacillus safensis strain isolated from commercially available natto in Indonesia.</title>
        <authorList>
            <person name="Yoshida M."/>
            <person name="Uomi M."/>
            <person name="Waturangi D."/>
            <person name="Ekaputri J.J."/>
            <person name="Setiamarga D.H.E."/>
        </authorList>
    </citation>
    <scope>NUCLEOTIDE SEQUENCE [LARGE SCALE GENOMIC DNA]</scope>
    <source>
        <strain evidence="2 3">IDN1</strain>
    </source>
</reference>
<proteinExistence type="predicted"/>
<dbReference type="Gene3D" id="3.40.50.300">
    <property type="entry name" value="P-loop containing nucleotide triphosphate hydrolases"/>
    <property type="match status" value="1"/>
</dbReference>
<dbReference type="InterPro" id="IPR035412">
    <property type="entry name" value="Terminase_L_N"/>
</dbReference>
<dbReference type="InterPro" id="IPR052380">
    <property type="entry name" value="Viral_DNA_packaging_terminase"/>
</dbReference>
<accession>A0A5S9MED4</accession>
<name>A0A5S9MED4_BACIA</name>
<evidence type="ECO:0000259" key="1">
    <source>
        <dbReference type="Pfam" id="PF04466"/>
    </source>
</evidence>
<dbReference type="InterPro" id="IPR027417">
    <property type="entry name" value="P-loop_NTPase"/>
</dbReference>
<dbReference type="PANTHER" id="PTHR39184">
    <property type="match status" value="1"/>
</dbReference>
<organism evidence="2 3">
    <name type="scientific">Bacillus safensis</name>
    <dbReference type="NCBI Taxonomy" id="561879"/>
    <lineage>
        <taxon>Bacteria</taxon>
        <taxon>Bacillati</taxon>
        <taxon>Bacillota</taxon>
        <taxon>Bacilli</taxon>
        <taxon>Bacillales</taxon>
        <taxon>Bacillaceae</taxon>
        <taxon>Bacillus</taxon>
    </lineage>
</organism>
<protein>
    <recommendedName>
        <fullName evidence="1">Phage terminase large subunit N-terminal domain-containing protein</fullName>
    </recommendedName>
</protein>
<gene>
    <name evidence="2" type="ORF">BsIDN1_54880</name>
</gene>
<evidence type="ECO:0000313" key="2">
    <source>
        <dbReference type="EMBL" id="BBP91870.1"/>
    </source>
</evidence>
<evidence type="ECO:0000313" key="3">
    <source>
        <dbReference type="Proteomes" id="UP000464658"/>
    </source>
</evidence>
<dbReference type="Pfam" id="PF04466">
    <property type="entry name" value="Terminase_3"/>
    <property type="match status" value="1"/>
</dbReference>
<dbReference type="EMBL" id="AP021906">
    <property type="protein sequence ID" value="BBP91870.1"/>
    <property type="molecule type" value="Genomic_DNA"/>
</dbReference>
<feature type="domain" description="Phage terminase large subunit N-terminal" evidence="1">
    <location>
        <begin position="17"/>
        <end position="118"/>
    </location>
</feature>